<feature type="region of interest" description="Disordered" evidence="1">
    <location>
        <begin position="147"/>
        <end position="167"/>
    </location>
</feature>
<dbReference type="PROSITE" id="PS51257">
    <property type="entry name" value="PROKAR_LIPOPROTEIN"/>
    <property type="match status" value="1"/>
</dbReference>
<organism evidence="3 4">
    <name type="scientific">Corynebacterium nuruki</name>
    <dbReference type="NCBI Taxonomy" id="1032851"/>
    <lineage>
        <taxon>Bacteria</taxon>
        <taxon>Bacillati</taxon>
        <taxon>Actinomycetota</taxon>
        <taxon>Actinomycetes</taxon>
        <taxon>Mycobacteriales</taxon>
        <taxon>Corynebacteriaceae</taxon>
        <taxon>Corynebacterium</taxon>
    </lineage>
</organism>
<keyword evidence="2" id="KW-0732">Signal</keyword>
<feature type="region of interest" description="Disordered" evidence="1">
    <location>
        <begin position="25"/>
        <end position="132"/>
    </location>
</feature>
<dbReference type="STRING" id="863239.GCA_000213935_00304"/>
<feature type="compositionally biased region" description="Low complexity" evidence="1">
    <location>
        <begin position="111"/>
        <end position="132"/>
    </location>
</feature>
<evidence type="ECO:0000313" key="3">
    <source>
        <dbReference type="EMBL" id="HCT13934.1"/>
    </source>
</evidence>
<feature type="compositionally biased region" description="Low complexity" evidence="1">
    <location>
        <begin position="25"/>
        <end position="51"/>
    </location>
</feature>
<gene>
    <name evidence="3" type="ORF">DIW82_03825</name>
</gene>
<name>A0A3D4SXC5_9CORY</name>
<proteinExistence type="predicted"/>
<feature type="signal peptide" evidence="2">
    <location>
        <begin position="1"/>
        <end position="19"/>
    </location>
</feature>
<dbReference type="Proteomes" id="UP000261739">
    <property type="component" value="Unassembled WGS sequence"/>
</dbReference>
<sequence>MYRLISRAATAVTLVTALALGLGACSSGDDSSPTSSDVPVDGVSVDLVDPGEGPTEPLVWFSDSAEQKSTFRATQGWEQHTEGGQDAAAAPSTTDSPGSADSADGDGGDDGSTAATTTDSGSGSGTDPADAADIPYDEVTMAVPLTASASTDGENLKSTVTAGVPTGSNTDLNDDIATAEGFVMSQQYGQDGRISSRSYTAPEKTTGTARANIEPSFTQMTDIPLVFPTDPVGTGATWTVTGQVDDNGTAMQQKVTYTLTTRDGSHVELKIGIERTPTVRHLQGTDLDILSSSSDSGGALSLDLRRPLPVSGAVDTATTVTYGQPDSPVRVVQTYRSKSVWEPVSDN</sequence>
<feature type="compositionally biased region" description="Low complexity" evidence="1">
    <location>
        <begin position="91"/>
        <end position="102"/>
    </location>
</feature>
<reference evidence="3 4" key="1">
    <citation type="journal article" date="2018" name="Nat. Biotechnol.">
        <title>A standardized bacterial taxonomy based on genome phylogeny substantially revises the tree of life.</title>
        <authorList>
            <person name="Parks D.H."/>
            <person name="Chuvochina M."/>
            <person name="Waite D.W."/>
            <person name="Rinke C."/>
            <person name="Skarshewski A."/>
            <person name="Chaumeil P.A."/>
            <person name="Hugenholtz P."/>
        </authorList>
    </citation>
    <scope>NUCLEOTIDE SEQUENCE [LARGE SCALE GENOMIC DNA]</scope>
    <source>
        <strain evidence="3">UBA11247</strain>
    </source>
</reference>
<evidence type="ECO:0008006" key="5">
    <source>
        <dbReference type="Google" id="ProtNLM"/>
    </source>
</evidence>
<feature type="chain" id="PRO_5038895682" description="Oxidoreductase" evidence="2">
    <location>
        <begin position="20"/>
        <end position="347"/>
    </location>
</feature>
<evidence type="ECO:0000313" key="4">
    <source>
        <dbReference type="Proteomes" id="UP000261739"/>
    </source>
</evidence>
<evidence type="ECO:0000256" key="2">
    <source>
        <dbReference type="SAM" id="SignalP"/>
    </source>
</evidence>
<comment type="caution">
    <text evidence="3">The sequence shown here is derived from an EMBL/GenBank/DDBJ whole genome shotgun (WGS) entry which is preliminary data.</text>
</comment>
<dbReference type="AlphaFoldDB" id="A0A3D4SXC5"/>
<dbReference type="RefSeq" id="WP_010122215.1">
    <property type="nucleotide sequence ID" value="NZ_DAITTW010000106.1"/>
</dbReference>
<feature type="compositionally biased region" description="Polar residues" evidence="1">
    <location>
        <begin position="67"/>
        <end position="78"/>
    </location>
</feature>
<accession>A0A3D4SXC5</accession>
<protein>
    <recommendedName>
        <fullName evidence="5">Oxidoreductase</fullName>
    </recommendedName>
</protein>
<evidence type="ECO:0000256" key="1">
    <source>
        <dbReference type="SAM" id="MobiDB-lite"/>
    </source>
</evidence>
<dbReference type="EMBL" id="DQID01000105">
    <property type="protein sequence ID" value="HCT13934.1"/>
    <property type="molecule type" value="Genomic_DNA"/>
</dbReference>